<evidence type="ECO:0000313" key="5">
    <source>
        <dbReference type="EMBL" id="KAJ1920120.1"/>
    </source>
</evidence>
<dbReference type="GO" id="GO:0003887">
    <property type="term" value="F:DNA-directed DNA polymerase activity"/>
    <property type="evidence" value="ECO:0007669"/>
    <property type="project" value="UniProtKB-EC"/>
</dbReference>
<comment type="catalytic activity">
    <reaction evidence="1">
        <text>DNA(n) + a 2'-deoxyribonucleoside 5'-triphosphate = DNA(n+1) + diphosphate</text>
        <dbReference type="Rhea" id="RHEA:22508"/>
        <dbReference type="Rhea" id="RHEA-COMP:17339"/>
        <dbReference type="Rhea" id="RHEA-COMP:17340"/>
        <dbReference type="ChEBI" id="CHEBI:33019"/>
        <dbReference type="ChEBI" id="CHEBI:61560"/>
        <dbReference type="ChEBI" id="CHEBI:173112"/>
        <dbReference type="EC" id="2.7.7.7"/>
    </reaction>
</comment>
<dbReference type="Gene3D" id="3.30.342.10">
    <property type="entry name" value="DNA Polymerase, chain B, domain 1"/>
    <property type="match status" value="1"/>
</dbReference>
<dbReference type="OrthoDB" id="2414538at2759"/>
<dbReference type="EC" id="2.7.7.7" evidence="5"/>
<name>A0A9W7ZZX2_9FUNG</name>
<feature type="domain" description="DNA polymerase delta/zeta catalytic subunit N-terminal" evidence="3">
    <location>
        <begin position="65"/>
        <end position="149"/>
    </location>
</feature>
<dbReference type="InterPro" id="IPR012337">
    <property type="entry name" value="RNaseH-like_sf"/>
</dbReference>
<feature type="domain" description="DNA polymerase zeta catalytic subunit N-terminal" evidence="4">
    <location>
        <begin position="8"/>
        <end position="63"/>
    </location>
</feature>
<accession>A0A9W7ZZX2</accession>
<dbReference type="GO" id="GO:0005634">
    <property type="term" value="C:nucleus"/>
    <property type="evidence" value="ECO:0007669"/>
    <property type="project" value="TreeGrafter"/>
</dbReference>
<dbReference type="Pfam" id="PF24065">
    <property type="entry name" value="REV3_N"/>
    <property type="match status" value="1"/>
</dbReference>
<dbReference type="InterPro" id="IPR056447">
    <property type="entry name" value="REV3_N"/>
</dbReference>
<evidence type="ECO:0000256" key="1">
    <source>
        <dbReference type="ARBA" id="ARBA00049244"/>
    </source>
</evidence>
<evidence type="ECO:0000313" key="6">
    <source>
        <dbReference type="Proteomes" id="UP001150538"/>
    </source>
</evidence>
<evidence type="ECO:0000259" key="4">
    <source>
        <dbReference type="Pfam" id="PF24065"/>
    </source>
</evidence>
<sequence length="973" mass="109127">MLGNLGTFRLQIVDIDYYLAAPGILDKPLLWPYNVLESSATQVPVIRIFGNTESQQSACLHIHQAWPYIYVPYNGKPDYDACIKYGHGLGISLNEALNVAQSKKYGAHISDDHQTLVLGVIPVKAISVYGYYDEYDPFFKIVLANPGHITLAACLLTSGAVLGTKTQVFEAHIPYLLHFMIDHNLYGMNYIELDSIKFRQGLPDKVLEKAHFENHLPWTESSVPDYMRWVPKGIPEFLLKPSPPERMTSCSLEADALGRDVLNANKIKERRLGSHKIKPSKEDRPDKYVPSLGQIWKDIKSMDTENEMSDVFSANNNSNSPQSREIHENKDALNALEMGAILKKALEIDRSKPKSNKGAGNDRSWFDSFPTAFGALSSLYPQAWAGGGLYQEFMKSGTTQVMNDVDARDFSGPRLPRLLRSETTIDESIVMGIVNENSEENDDLEEDELDGLWLERENDGMESGRHTESGSAYGTIISPKSNKTNKQIGNVKEANIPQFDGPGDLVPNNEGHINSTAFKRQKKSHRMPRDFLDNSHKVEEDANVVAGIYESNARVPFSFNIKEMWSPKPNSAQEGTAIADNLNPNRSELPSLLESPSAPKRVQVSRKASRIAVRDPCPQKAEIKHVDHGLNKLLAQAETATTSTQDKSPKDDSMPSMKSGTCASDNHEESHQVYRTSQPIETDHLICPDDNVVYTIDIGIPSNSFVYGESAPDVDTLLNSLPSHAPRQPSESQDNLKPFNPNLDTGRIHNDSKLVNVKGIKENCGFNIIASKVDATTDALKIESKDIQRRLAWWKIDNELAINRRSFSSSGRLTSLWKGMLWEPSIMPPLYHDAERWLELENKSSTDKGEIINVADLEPKKISTPVTQRMKQLHRRPQFLKLPSLKSQDTMTYEASQIIGITPKKPFMAIQYPNIDLQTPNSRTSLNMHKRKGCYFSYISMELHAEPRKIEYDLEASQVSVAHACLQFWIGKP</sequence>
<organism evidence="5 6">
    <name type="scientific">Mycoemilia scoparia</name>
    <dbReference type="NCBI Taxonomy" id="417184"/>
    <lineage>
        <taxon>Eukaryota</taxon>
        <taxon>Fungi</taxon>
        <taxon>Fungi incertae sedis</taxon>
        <taxon>Zoopagomycota</taxon>
        <taxon>Kickxellomycotina</taxon>
        <taxon>Kickxellomycetes</taxon>
        <taxon>Kickxellales</taxon>
        <taxon>Kickxellaceae</taxon>
        <taxon>Mycoemilia</taxon>
    </lineage>
</organism>
<dbReference type="EMBL" id="JANBPU010000017">
    <property type="protein sequence ID" value="KAJ1920120.1"/>
    <property type="molecule type" value="Genomic_DNA"/>
</dbReference>
<evidence type="ECO:0000256" key="2">
    <source>
        <dbReference type="SAM" id="MobiDB-lite"/>
    </source>
</evidence>
<dbReference type="PANTHER" id="PTHR45812:SF1">
    <property type="entry name" value="DNA POLYMERASE ZETA CATALYTIC SUBUNIT"/>
    <property type="match status" value="1"/>
</dbReference>
<dbReference type="SUPFAM" id="SSF53098">
    <property type="entry name" value="Ribonuclease H-like"/>
    <property type="match status" value="1"/>
</dbReference>
<keyword evidence="5" id="KW-0548">Nucleotidyltransferase</keyword>
<evidence type="ECO:0000259" key="3">
    <source>
        <dbReference type="Pfam" id="PF24055"/>
    </source>
</evidence>
<dbReference type="GO" id="GO:0042276">
    <property type="term" value="P:error-prone translesion synthesis"/>
    <property type="evidence" value="ECO:0007669"/>
    <property type="project" value="TreeGrafter"/>
</dbReference>
<keyword evidence="6" id="KW-1185">Reference proteome</keyword>
<dbReference type="InterPro" id="IPR056435">
    <property type="entry name" value="DPOD/Z_N"/>
</dbReference>
<protein>
    <submittedName>
        <fullName evidence="5">DNA polymerase zeta</fullName>
        <ecNumber evidence="5">2.7.7.7</ecNumber>
    </submittedName>
</protein>
<gene>
    <name evidence="5" type="primary">REV3_2</name>
    <name evidence="5" type="ORF">H4219_001493</name>
</gene>
<feature type="region of interest" description="Disordered" evidence="2">
    <location>
        <begin position="568"/>
        <end position="616"/>
    </location>
</feature>
<reference evidence="5" key="1">
    <citation type="submission" date="2022-07" db="EMBL/GenBank/DDBJ databases">
        <title>Phylogenomic reconstructions and comparative analyses of Kickxellomycotina fungi.</title>
        <authorList>
            <person name="Reynolds N.K."/>
            <person name="Stajich J.E."/>
            <person name="Barry K."/>
            <person name="Grigoriev I.V."/>
            <person name="Crous P."/>
            <person name="Smith M.E."/>
        </authorList>
    </citation>
    <scope>NUCLEOTIDE SEQUENCE</scope>
    <source>
        <strain evidence="5">NBRC 100468</strain>
    </source>
</reference>
<dbReference type="AlphaFoldDB" id="A0A9W7ZZX2"/>
<keyword evidence="5" id="KW-0808">Transferase</keyword>
<feature type="compositionally biased region" description="Low complexity" evidence="2">
    <location>
        <begin position="587"/>
        <end position="597"/>
    </location>
</feature>
<dbReference type="Proteomes" id="UP001150538">
    <property type="component" value="Unassembled WGS sequence"/>
</dbReference>
<feature type="region of interest" description="Disordered" evidence="2">
    <location>
        <begin position="638"/>
        <end position="677"/>
    </location>
</feature>
<dbReference type="GO" id="GO:0000724">
    <property type="term" value="P:double-strand break repair via homologous recombination"/>
    <property type="evidence" value="ECO:0007669"/>
    <property type="project" value="TreeGrafter"/>
</dbReference>
<comment type="caution">
    <text evidence="5">The sequence shown here is derived from an EMBL/GenBank/DDBJ whole genome shotgun (WGS) entry which is preliminary data.</text>
</comment>
<dbReference type="GO" id="GO:0016035">
    <property type="term" value="C:zeta DNA polymerase complex"/>
    <property type="evidence" value="ECO:0007669"/>
    <property type="project" value="InterPro"/>
</dbReference>
<dbReference type="InterPro" id="IPR030559">
    <property type="entry name" value="PolZ_Rev3"/>
</dbReference>
<proteinExistence type="predicted"/>
<dbReference type="Pfam" id="PF24055">
    <property type="entry name" value="POL3_N"/>
    <property type="match status" value="1"/>
</dbReference>
<dbReference type="PANTHER" id="PTHR45812">
    <property type="entry name" value="DNA POLYMERASE ZETA CATALYTIC SUBUNIT"/>
    <property type="match status" value="1"/>
</dbReference>
<feature type="region of interest" description="Disordered" evidence="2">
    <location>
        <begin position="460"/>
        <end position="483"/>
    </location>
</feature>